<dbReference type="RefSeq" id="WP_068663665.1">
    <property type="nucleotide sequence ID" value="NZ_LYPB01000058.1"/>
</dbReference>
<comment type="caution">
    <text evidence="1">The sequence shown here is derived from an EMBL/GenBank/DDBJ whole genome shotgun (WGS) entry which is preliminary data.</text>
</comment>
<organism evidence="1 2">
    <name type="scientific">Paenibacillus oryzisoli</name>
    <dbReference type="NCBI Taxonomy" id="1850517"/>
    <lineage>
        <taxon>Bacteria</taxon>
        <taxon>Bacillati</taxon>
        <taxon>Bacillota</taxon>
        <taxon>Bacilli</taxon>
        <taxon>Bacillales</taxon>
        <taxon>Paenibacillaceae</taxon>
        <taxon>Paenibacillus</taxon>
    </lineage>
</organism>
<dbReference type="Proteomes" id="UP000078454">
    <property type="component" value="Unassembled WGS sequence"/>
</dbReference>
<name>A0A198ADK6_9BACL</name>
<dbReference type="STRING" id="1850517.A8708_26520"/>
<dbReference type="EMBL" id="LYPB01000058">
    <property type="protein sequence ID" value="OAS19267.1"/>
    <property type="molecule type" value="Genomic_DNA"/>
</dbReference>
<protein>
    <submittedName>
        <fullName evidence="1">Uncharacterized protein</fullName>
    </submittedName>
</protein>
<accession>A0A198ADK6</accession>
<sequence length="174" mass="20071">MKQTEVIKLIGLCSVNYRNWPEKDKEELTISLWSKMLADTEFYVAEAAIEKYIAESVYPPTIADVRARIADITVMPEKTAIEAWGDVMHAIRRWGHWNIEEAMNYLTGTTKKVVKSIGFRTLCLSENEMADRAHFLKVYDVLAKRERDDALMLQSTKDVMQRLHGDRMMLQDGA</sequence>
<proteinExistence type="predicted"/>
<evidence type="ECO:0000313" key="1">
    <source>
        <dbReference type="EMBL" id="OAS19267.1"/>
    </source>
</evidence>
<gene>
    <name evidence="1" type="ORF">A8708_26520</name>
</gene>
<keyword evidence="2" id="KW-1185">Reference proteome</keyword>
<reference evidence="1 2" key="1">
    <citation type="submission" date="2016-05" db="EMBL/GenBank/DDBJ databases">
        <title>Paenibacillus sp. 1ZS3-15 nov., isolated from the rhizosphere soil.</title>
        <authorList>
            <person name="Zhang X.X."/>
            <person name="Zhang J."/>
        </authorList>
    </citation>
    <scope>NUCLEOTIDE SEQUENCE [LARGE SCALE GENOMIC DNA]</scope>
    <source>
        <strain evidence="1 2">1ZS3-15</strain>
    </source>
</reference>
<dbReference type="Gene3D" id="1.10.8.200">
    <property type="entry name" value="Replisome organizer (g39p helicase loader/inhibitor protein)"/>
    <property type="match status" value="1"/>
</dbReference>
<dbReference type="AlphaFoldDB" id="A0A198ADK6"/>
<evidence type="ECO:0000313" key="2">
    <source>
        <dbReference type="Proteomes" id="UP000078454"/>
    </source>
</evidence>